<organism evidence="1 2">
    <name type="scientific">Araneus ventricosus</name>
    <name type="common">Orbweaver spider</name>
    <name type="synonym">Epeira ventricosa</name>
    <dbReference type="NCBI Taxonomy" id="182803"/>
    <lineage>
        <taxon>Eukaryota</taxon>
        <taxon>Metazoa</taxon>
        <taxon>Ecdysozoa</taxon>
        <taxon>Arthropoda</taxon>
        <taxon>Chelicerata</taxon>
        <taxon>Arachnida</taxon>
        <taxon>Araneae</taxon>
        <taxon>Araneomorphae</taxon>
        <taxon>Entelegynae</taxon>
        <taxon>Araneoidea</taxon>
        <taxon>Araneidae</taxon>
        <taxon>Araneus</taxon>
    </lineage>
</organism>
<protein>
    <submittedName>
        <fullName evidence="1">Uncharacterized protein</fullName>
    </submittedName>
</protein>
<name>A0A4Y2GAH6_ARAVE</name>
<evidence type="ECO:0000313" key="2">
    <source>
        <dbReference type="Proteomes" id="UP000499080"/>
    </source>
</evidence>
<accession>A0A4Y2GAH6</accession>
<dbReference type="AlphaFoldDB" id="A0A4Y2GAH6"/>
<gene>
    <name evidence="1" type="ORF">AVEN_206215_1</name>
</gene>
<sequence length="124" mass="14050">MYGARCTLNYTSWRNVLQLVGRESLERGFPIKCLITSLGGTAVAWGPRVPVSKPDSSEYPLYMWAPCTLNLTSWVSVLSMVWCGTLDTRCQLRCRSRHLSTAQNYEVRPKIERALVLLRNGTLI</sequence>
<dbReference type="EMBL" id="BGPR01001269">
    <property type="protein sequence ID" value="GBM49715.1"/>
    <property type="molecule type" value="Genomic_DNA"/>
</dbReference>
<evidence type="ECO:0000313" key="1">
    <source>
        <dbReference type="EMBL" id="GBM49715.1"/>
    </source>
</evidence>
<proteinExistence type="predicted"/>
<keyword evidence="2" id="KW-1185">Reference proteome</keyword>
<comment type="caution">
    <text evidence="1">The sequence shown here is derived from an EMBL/GenBank/DDBJ whole genome shotgun (WGS) entry which is preliminary data.</text>
</comment>
<reference evidence="1 2" key="1">
    <citation type="journal article" date="2019" name="Sci. Rep.">
        <title>Orb-weaving spider Araneus ventricosus genome elucidates the spidroin gene catalogue.</title>
        <authorList>
            <person name="Kono N."/>
            <person name="Nakamura H."/>
            <person name="Ohtoshi R."/>
            <person name="Moran D.A.P."/>
            <person name="Shinohara A."/>
            <person name="Yoshida Y."/>
            <person name="Fujiwara M."/>
            <person name="Mori M."/>
            <person name="Tomita M."/>
            <person name="Arakawa K."/>
        </authorList>
    </citation>
    <scope>NUCLEOTIDE SEQUENCE [LARGE SCALE GENOMIC DNA]</scope>
</reference>
<dbReference type="Proteomes" id="UP000499080">
    <property type="component" value="Unassembled WGS sequence"/>
</dbReference>